<keyword evidence="3" id="KW-1185">Reference proteome</keyword>
<reference evidence="2 3" key="1">
    <citation type="journal article" date="2013" name="Genome Biol.">
        <title>Genome of Acanthamoeba castellanii highlights extensive lateral gene transfer and early evolution of tyrosine kinase signaling.</title>
        <authorList>
            <person name="Clarke M."/>
            <person name="Lohan A.J."/>
            <person name="Liu B."/>
            <person name="Lagkouvardos I."/>
            <person name="Roy S."/>
            <person name="Zafar N."/>
            <person name="Bertelli C."/>
            <person name="Schilde C."/>
            <person name="Kianianmomeni A."/>
            <person name="Burglin T.R."/>
            <person name="Frech C."/>
            <person name="Turcotte B."/>
            <person name="Kopec K.O."/>
            <person name="Synnott J.M."/>
            <person name="Choo C."/>
            <person name="Paponov I."/>
            <person name="Finkler A."/>
            <person name="Soon Heng Tan C."/>
            <person name="Hutchins A.P."/>
            <person name="Weinmeier T."/>
            <person name="Rattei T."/>
            <person name="Chu J.S."/>
            <person name="Gimenez G."/>
            <person name="Irimia M."/>
            <person name="Rigden D.J."/>
            <person name="Fitzpatrick D.A."/>
            <person name="Lorenzo-Morales J."/>
            <person name="Bateman A."/>
            <person name="Chiu C.H."/>
            <person name="Tang P."/>
            <person name="Hegemann P."/>
            <person name="Fromm H."/>
            <person name="Raoult D."/>
            <person name="Greub G."/>
            <person name="Miranda-Saavedra D."/>
            <person name="Chen N."/>
            <person name="Nash P."/>
            <person name="Ginger M.L."/>
            <person name="Horn M."/>
            <person name="Schaap P."/>
            <person name="Caler L."/>
            <person name="Loftus B."/>
        </authorList>
    </citation>
    <scope>NUCLEOTIDE SEQUENCE [LARGE SCALE GENOMIC DNA]</scope>
    <source>
        <strain evidence="2 3">Neff</strain>
    </source>
</reference>
<evidence type="ECO:0000256" key="1">
    <source>
        <dbReference type="SAM" id="Phobius"/>
    </source>
</evidence>
<dbReference type="KEGG" id="acan:ACA1_002610"/>
<proteinExistence type="predicted"/>
<dbReference type="VEuPathDB" id="AmoebaDB:ACA1_002610"/>
<name>L8HK65_ACACF</name>
<feature type="transmembrane region" description="Helical" evidence="1">
    <location>
        <begin position="91"/>
        <end position="110"/>
    </location>
</feature>
<keyword evidence="1" id="KW-1133">Transmembrane helix</keyword>
<gene>
    <name evidence="2" type="ORF">ACA1_002610</name>
</gene>
<organism evidence="2 3">
    <name type="scientific">Acanthamoeba castellanii (strain ATCC 30010 / Neff)</name>
    <dbReference type="NCBI Taxonomy" id="1257118"/>
    <lineage>
        <taxon>Eukaryota</taxon>
        <taxon>Amoebozoa</taxon>
        <taxon>Discosea</taxon>
        <taxon>Longamoebia</taxon>
        <taxon>Centramoebida</taxon>
        <taxon>Acanthamoebidae</taxon>
        <taxon>Acanthamoeba</taxon>
    </lineage>
</organism>
<keyword evidence="1" id="KW-0472">Membrane</keyword>
<sequence>MERLNTLTKWGFCLLVIQILPSLPWSILSVPAYIRHGNLFMVLVGFLGVWFQDLRLLVPHFIYLVVGFLNLVSLMAFGSFLAFALDPGQRSVLLGFIVMGITLAPGFLLWKQLLLIQGIHGKRRQDRP</sequence>
<feature type="transmembrane region" description="Helical" evidence="1">
    <location>
        <begin position="7"/>
        <end position="27"/>
    </location>
</feature>
<dbReference type="AlphaFoldDB" id="L8HK65"/>
<feature type="transmembrane region" description="Helical" evidence="1">
    <location>
        <begin position="33"/>
        <end position="51"/>
    </location>
</feature>
<dbReference type="GeneID" id="14926654"/>
<keyword evidence="1" id="KW-0812">Transmembrane</keyword>
<accession>L8HK65</accession>
<feature type="transmembrane region" description="Helical" evidence="1">
    <location>
        <begin position="63"/>
        <end position="85"/>
    </location>
</feature>
<evidence type="ECO:0000313" key="2">
    <source>
        <dbReference type="EMBL" id="ELR25587.1"/>
    </source>
</evidence>
<evidence type="ECO:0000313" key="3">
    <source>
        <dbReference type="Proteomes" id="UP000011083"/>
    </source>
</evidence>
<protein>
    <recommendedName>
        <fullName evidence="4">Transmembrane protein</fullName>
    </recommendedName>
</protein>
<evidence type="ECO:0008006" key="4">
    <source>
        <dbReference type="Google" id="ProtNLM"/>
    </source>
</evidence>
<dbReference type="Proteomes" id="UP000011083">
    <property type="component" value="Unassembled WGS sequence"/>
</dbReference>
<dbReference type="RefSeq" id="XP_004357696.1">
    <property type="nucleotide sequence ID" value="XM_004357639.1"/>
</dbReference>
<dbReference type="EMBL" id="KB007803">
    <property type="protein sequence ID" value="ELR25587.1"/>
    <property type="molecule type" value="Genomic_DNA"/>
</dbReference>